<evidence type="ECO:0000256" key="6">
    <source>
        <dbReference type="ARBA" id="ARBA00022679"/>
    </source>
</evidence>
<dbReference type="GeneID" id="39981990"/>
<evidence type="ECO:0000256" key="1">
    <source>
        <dbReference type="ARBA" id="ARBA00004477"/>
    </source>
</evidence>
<sequence>MTESPSKQARSDVFLQLARCSEIKLFFLVLIFRLLVLMGMIFTHAVLPKIIGVELLFDTSMLLHNDTSNQWVFLDFPRNWDVVHFSHISKYGYSHENVCAFFPFLPTILRIISWVSKTLLPSSLTVIPVSFLAALLNIFLNAAGAVILRRITLLTLVGLPTRDENISLHTGTWLDEVPPPPPSRSSKNTEEDGKAIMLRRWREVGASILMWILSPAGVFTVVPYTESLFSLLTFLGIYFLIIPSPVGRKEALTQAALTEVGAVICFTVAGFVRSNAFICMGFLIYPIFLQIFFFERYKKRFHMRYGNNVLISRWPSFLRCIIVIAEMGIILTPYLVMNYFCFNRFVPLWDNASKSIIGNRFWAFYGTMQKRYWNVGFLASYTLKNLPNVFIASPLVYFTLRTFVKLYLCASQKKIKSPTSLPCAVEGKNGRISHTHNVRSFISVLKSTFHVLIQSSNITCLLFMILFGTTMVHVNVVNRFTVSYPALYWIWARQIVWDPMGGHTVVMFRFFLTWICIGTLFFPNGMPWT</sequence>
<feature type="transmembrane region" description="Helical" evidence="11">
    <location>
        <begin position="228"/>
        <end position="244"/>
    </location>
</feature>
<dbReference type="AlphaFoldDB" id="A0A1X0P8D2"/>
<evidence type="ECO:0000256" key="7">
    <source>
        <dbReference type="ARBA" id="ARBA00022692"/>
    </source>
</evidence>
<evidence type="ECO:0000256" key="4">
    <source>
        <dbReference type="ARBA" id="ARBA00022502"/>
    </source>
</evidence>
<feature type="transmembrane region" description="Helical" evidence="11">
    <location>
        <begin position="126"/>
        <end position="148"/>
    </location>
</feature>
<dbReference type="RefSeq" id="XP_028886756.1">
    <property type="nucleotide sequence ID" value="XM_029022210.1"/>
</dbReference>
<evidence type="ECO:0000256" key="2">
    <source>
        <dbReference type="ARBA" id="ARBA00004687"/>
    </source>
</evidence>
<dbReference type="PANTHER" id="PTHR12468">
    <property type="entry name" value="GPI MANNOSYLTRANSFERASE 2"/>
    <property type="match status" value="1"/>
</dbReference>
<dbReference type="EC" id="2.4.1.-" evidence="11"/>
<comment type="function">
    <text evidence="11">Mannosyltransferase involved in glycosylphosphatidylinositol-anchor biosynthesis.</text>
</comment>
<evidence type="ECO:0000256" key="8">
    <source>
        <dbReference type="ARBA" id="ARBA00022824"/>
    </source>
</evidence>
<protein>
    <recommendedName>
        <fullName evidence="11">GPI mannosyltransferase 2</fullName>
        <ecNumber evidence="11">2.4.1.-</ecNumber>
    </recommendedName>
</protein>
<feature type="transmembrane region" description="Helical" evidence="11">
    <location>
        <begin position="316"/>
        <end position="336"/>
    </location>
</feature>
<dbReference type="OrthoDB" id="10252502at2759"/>
<evidence type="ECO:0000256" key="9">
    <source>
        <dbReference type="ARBA" id="ARBA00022989"/>
    </source>
</evidence>
<evidence type="ECO:0000256" key="11">
    <source>
        <dbReference type="RuleBase" id="RU363112"/>
    </source>
</evidence>
<dbReference type="InterPro" id="IPR007315">
    <property type="entry name" value="PIG-V/Gpi18"/>
</dbReference>
<comment type="pathway">
    <text evidence="2 11">Glycolipid biosynthesis; glycosylphosphatidylinositol-anchor biosynthesis.</text>
</comment>
<keyword evidence="10 11" id="KW-0472">Membrane</keyword>
<evidence type="ECO:0000313" key="13">
    <source>
        <dbReference type="Proteomes" id="UP000192257"/>
    </source>
</evidence>
<dbReference type="Proteomes" id="UP000192257">
    <property type="component" value="Unassembled WGS sequence"/>
</dbReference>
<accession>A0A1X0P8D2</accession>
<keyword evidence="7 11" id="KW-0812">Transmembrane</keyword>
<feature type="transmembrane region" description="Helical" evidence="11">
    <location>
        <begin position="389"/>
        <end position="408"/>
    </location>
</feature>
<dbReference type="GO" id="GO:0000009">
    <property type="term" value="F:alpha-1,6-mannosyltransferase activity"/>
    <property type="evidence" value="ECO:0007669"/>
    <property type="project" value="InterPro"/>
</dbReference>
<dbReference type="STRING" id="67003.A0A1X0P8D2"/>
<comment type="caution">
    <text evidence="12">The sequence shown here is derived from an EMBL/GenBank/DDBJ whole genome shotgun (WGS) entry which is preliminary data.</text>
</comment>
<feature type="transmembrane region" description="Helical" evidence="11">
    <location>
        <begin position="204"/>
        <end position="222"/>
    </location>
</feature>
<feature type="transmembrane region" description="Helical" evidence="11">
    <location>
        <begin position="500"/>
        <end position="522"/>
    </location>
</feature>
<keyword evidence="5 11" id="KW-0328">Glycosyltransferase</keyword>
<keyword evidence="4 11" id="KW-0337">GPI-anchor biosynthesis</keyword>
<keyword evidence="8 11" id="KW-0256">Endoplasmic reticulum</keyword>
<evidence type="ECO:0000313" key="12">
    <source>
        <dbReference type="EMBL" id="ORC92690.1"/>
    </source>
</evidence>
<dbReference type="Pfam" id="PF04188">
    <property type="entry name" value="Mannosyl_trans2"/>
    <property type="match status" value="1"/>
</dbReference>
<dbReference type="UniPathway" id="UPA00196"/>
<feature type="transmembrane region" description="Helical" evidence="11">
    <location>
        <begin position="25"/>
        <end position="47"/>
    </location>
</feature>
<keyword evidence="9 11" id="KW-1133">Transmembrane helix</keyword>
<comment type="subcellular location">
    <subcellularLocation>
        <location evidence="1 11">Endoplasmic reticulum membrane</location>
        <topology evidence="1 11">Multi-pass membrane protein</topology>
    </subcellularLocation>
</comment>
<feature type="transmembrane region" description="Helical" evidence="11">
    <location>
        <begin position="275"/>
        <end position="295"/>
    </location>
</feature>
<evidence type="ECO:0000256" key="5">
    <source>
        <dbReference type="ARBA" id="ARBA00022676"/>
    </source>
</evidence>
<dbReference type="VEuPathDB" id="TriTrypDB:TM35_000034430"/>
<comment type="similarity">
    <text evidence="3 11">Belongs to the PIGV family.</text>
</comment>
<proteinExistence type="inferred from homology"/>
<keyword evidence="13" id="KW-1185">Reference proteome</keyword>
<dbReference type="PANTHER" id="PTHR12468:SF2">
    <property type="entry name" value="GPI MANNOSYLTRANSFERASE 2"/>
    <property type="match status" value="1"/>
</dbReference>
<dbReference type="GO" id="GO:0005789">
    <property type="term" value="C:endoplasmic reticulum membrane"/>
    <property type="evidence" value="ECO:0007669"/>
    <property type="project" value="UniProtKB-SubCell"/>
</dbReference>
<dbReference type="EMBL" id="NBCO01000003">
    <property type="protein sequence ID" value="ORC92690.1"/>
    <property type="molecule type" value="Genomic_DNA"/>
</dbReference>
<dbReference type="GO" id="GO:0031501">
    <property type="term" value="C:mannosyltransferase complex"/>
    <property type="evidence" value="ECO:0007669"/>
    <property type="project" value="TreeGrafter"/>
</dbReference>
<dbReference type="GO" id="GO:0006506">
    <property type="term" value="P:GPI anchor biosynthetic process"/>
    <property type="evidence" value="ECO:0007669"/>
    <property type="project" value="UniProtKB-UniPathway"/>
</dbReference>
<keyword evidence="6 11" id="KW-0808">Transferase</keyword>
<feature type="transmembrane region" description="Helical" evidence="11">
    <location>
        <begin position="458"/>
        <end position="480"/>
    </location>
</feature>
<gene>
    <name evidence="12" type="ORF">TM35_000034430</name>
</gene>
<evidence type="ECO:0000256" key="3">
    <source>
        <dbReference type="ARBA" id="ARBA00008698"/>
    </source>
</evidence>
<name>A0A1X0P8D2_9TRYP</name>
<feature type="transmembrane region" description="Helical" evidence="11">
    <location>
        <begin position="251"/>
        <end position="269"/>
    </location>
</feature>
<evidence type="ECO:0000256" key="10">
    <source>
        <dbReference type="ARBA" id="ARBA00023136"/>
    </source>
</evidence>
<organism evidence="12 13">
    <name type="scientific">Trypanosoma theileri</name>
    <dbReference type="NCBI Taxonomy" id="67003"/>
    <lineage>
        <taxon>Eukaryota</taxon>
        <taxon>Discoba</taxon>
        <taxon>Euglenozoa</taxon>
        <taxon>Kinetoplastea</taxon>
        <taxon>Metakinetoplastina</taxon>
        <taxon>Trypanosomatida</taxon>
        <taxon>Trypanosomatidae</taxon>
        <taxon>Trypanosoma</taxon>
    </lineage>
</organism>
<reference evidence="12 13" key="1">
    <citation type="submission" date="2017-03" db="EMBL/GenBank/DDBJ databases">
        <title>An alternative strategy for trypanosome survival in the mammalian bloodstream revealed through genome and transcriptome analysis of the ubiquitous bovine parasite Trypanosoma (Megatrypanum) theileri.</title>
        <authorList>
            <person name="Kelly S."/>
            <person name="Ivens A."/>
            <person name="Mott A."/>
            <person name="O'Neill E."/>
            <person name="Emms D."/>
            <person name="Macleod O."/>
            <person name="Voorheis P."/>
            <person name="Matthews J."/>
            <person name="Matthews K."/>
            <person name="Carrington M."/>
        </authorList>
    </citation>
    <scope>NUCLEOTIDE SEQUENCE [LARGE SCALE GENOMIC DNA]</scope>
    <source>
        <strain evidence="12">Edinburgh</strain>
    </source>
</reference>
<dbReference type="GO" id="GO:0004376">
    <property type="term" value="F:GPI mannosyltransferase activity"/>
    <property type="evidence" value="ECO:0007669"/>
    <property type="project" value="InterPro"/>
</dbReference>